<evidence type="ECO:0000256" key="3">
    <source>
        <dbReference type="ARBA" id="ARBA00022729"/>
    </source>
</evidence>
<sequence>MKTFILTNKKKFILAGLAIALSVSSCQEYLDVEPQDKLNSDQVYRDVFDADAAIIGTYGKFMQLAEKYVLLNELRADLMATTRNSDPEMIALSEHAVTADNRYANPKDFYEVIQNCNDNLKNFDIMLAEKKFTQTEYNQRYSDIGALRTWVYLQLGIHYGSVPYITEPIENLDDVRDTALYPRIPFEELIDELVAFTEGFSYTSPYSTDSSLVINVDGYNTAKFFINKECLLGDLHLWDNNYTQAAIHYKNVMETGTMSGNDSERFDTYRVKFAEVATNNDLAVGYLRFREQDRLALIDNNSQGWRSMFARDRDVLWNTEWIWSLPFDSNFAPKNPFINLFSNQGGDYLVKPSQRAIDLWEDQTQRNGFPYDARGKRFSYNVIGGDEVIMKYLYKFLDPVTQTPIDLFQTDGEWFLYRAAKLHLRYAEAANRDNQSRIADALLNFGIQSEYTVPGVTDKTDIEQTFEPFPYNFDARAGDFPRFRADWHRNGGIRGRAYVERAEVVGDSVISIENNLIEEAALELAYEGNRWGDLVRIALRRNDPSFLADRIYEKLNAEGNAQAGSVRTKLMVRENWYLPFVWNEEE</sequence>
<protein>
    <submittedName>
        <fullName evidence="7">RagB/SusD family protein</fullName>
    </submittedName>
</protein>
<evidence type="ECO:0000256" key="5">
    <source>
        <dbReference type="ARBA" id="ARBA00023237"/>
    </source>
</evidence>
<dbReference type="EMBL" id="NQXA01000004">
    <property type="protein sequence ID" value="PHQ29640.1"/>
    <property type="molecule type" value="Genomic_DNA"/>
</dbReference>
<dbReference type="Pfam" id="PF07980">
    <property type="entry name" value="SusD_RagB"/>
    <property type="match status" value="1"/>
</dbReference>
<evidence type="ECO:0000256" key="1">
    <source>
        <dbReference type="ARBA" id="ARBA00004442"/>
    </source>
</evidence>
<organism evidence="7 8">
    <name type="scientific">Leeuwenhoekiella nanhaiensis</name>
    <dbReference type="NCBI Taxonomy" id="1655491"/>
    <lineage>
        <taxon>Bacteria</taxon>
        <taxon>Pseudomonadati</taxon>
        <taxon>Bacteroidota</taxon>
        <taxon>Flavobacteriia</taxon>
        <taxon>Flavobacteriales</taxon>
        <taxon>Flavobacteriaceae</taxon>
        <taxon>Leeuwenhoekiella</taxon>
    </lineage>
</organism>
<comment type="subcellular location">
    <subcellularLocation>
        <location evidence="1">Cell outer membrane</location>
    </subcellularLocation>
</comment>
<dbReference type="InterPro" id="IPR012944">
    <property type="entry name" value="SusD_RagB_dom"/>
</dbReference>
<gene>
    <name evidence="7" type="ORF">CJ305_09800</name>
</gene>
<evidence type="ECO:0000313" key="8">
    <source>
        <dbReference type="Proteomes" id="UP000229433"/>
    </source>
</evidence>
<evidence type="ECO:0000256" key="4">
    <source>
        <dbReference type="ARBA" id="ARBA00023136"/>
    </source>
</evidence>
<accession>A0A2G1VSP6</accession>
<keyword evidence="3" id="KW-0732">Signal</keyword>
<comment type="similarity">
    <text evidence="2">Belongs to the SusD family.</text>
</comment>
<dbReference type="GO" id="GO:0009279">
    <property type="term" value="C:cell outer membrane"/>
    <property type="evidence" value="ECO:0007669"/>
    <property type="project" value="UniProtKB-SubCell"/>
</dbReference>
<dbReference type="Proteomes" id="UP000229433">
    <property type="component" value="Unassembled WGS sequence"/>
</dbReference>
<dbReference type="Gene3D" id="1.25.40.390">
    <property type="match status" value="1"/>
</dbReference>
<evidence type="ECO:0000313" key="7">
    <source>
        <dbReference type="EMBL" id="PHQ29640.1"/>
    </source>
</evidence>
<keyword evidence="5" id="KW-0998">Cell outer membrane</keyword>
<dbReference type="OrthoDB" id="5694214at2"/>
<dbReference type="PROSITE" id="PS51257">
    <property type="entry name" value="PROKAR_LIPOPROTEIN"/>
    <property type="match status" value="1"/>
</dbReference>
<keyword evidence="4" id="KW-0472">Membrane</keyword>
<proteinExistence type="inferred from homology"/>
<comment type="caution">
    <text evidence="7">The sequence shown here is derived from an EMBL/GenBank/DDBJ whole genome shotgun (WGS) entry which is preliminary data.</text>
</comment>
<dbReference type="AlphaFoldDB" id="A0A2G1VSP6"/>
<evidence type="ECO:0000256" key="2">
    <source>
        <dbReference type="ARBA" id="ARBA00006275"/>
    </source>
</evidence>
<dbReference type="RefSeq" id="WP_099646257.1">
    <property type="nucleotide sequence ID" value="NZ_KZ319290.1"/>
</dbReference>
<name>A0A2G1VSP6_9FLAO</name>
<dbReference type="SUPFAM" id="SSF48452">
    <property type="entry name" value="TPR-like"/>
    <property type="match status" value="1"/>
</dbReference>
<keyword evidence="8" id="KW-1185">Reference proteome</keyword>
<feature type="domain" description="RagB/SusD" evidence="6">
    <location>
        <begin position="382"/>
        <end position="570"/>
    </location>
</feature>
<reference evidence="7 8" key="1">
    <citation type="submission" date="2017-08" db="EMBL/GenBank/DDBJ databases">
        <title>The whole genome shortgun sequences of strain Leeuwenhoekiella nanhaiensis G18 from the South China Sea.</title>
        <authorList>
            <person name="Liu Q."/>
        </authorList>
    </citation>
    <scope>NUCLEOTIDE SEQUENCE [LARGE SCALE GENOMIC DNA]</scope>
    <source>
        <strain evidence="7 8">G18</strain>
    </source>
</reference>
<dbReference type="InterPro" id="IPR011990">
    <property type="entry name" value="TPR-like_helical_dom_sf"/>
</dbReference>
<evidence type="ECO:0000259" key="6">
    <source>
        <dbReference type="Pfam" id="PF07980"/>
    </source>
</evidence>